<proteinExistence type="predicted"/>
<accession>A0A0E9VSG7</accession>
<dbReference type="EMBL" id="GBXM01027600">
    <property type="protein sequence ID" value="JAH80977.1"/>
    <property type="molecule type" value="Transcribed_RNA"/>
</dbReference>
<protein>
    <submittedName>
        <fullName evidence="1">Uncharacterized protein</fullName>
    </submittedName>
</protein>
<name>A0A0E9VSG7_ANGAN</name>
<evidence type="ECO:0000313" key="1">
    <source>
        <dbReference type="EMBL" id="JAH80977.1"/>
    </source>
</evidence>
<dbReference type="AlphaFoldDB" id="A0A0E9VSG7"/>
<reference evidence="1" key="1">
    <citation type="submission" date="2014-11" db="EMBL/GenBank/DDBJ databases">
        <authorList>
            <person name="Amaro Gonzalez C."/>
        </authorList>
    </citation>
    <scope>NUCLEOTIDE SEQUENCE</scope>
</reference>
<reference evidence="1" key="2">
    <citation type="journal article" date="2015" name="Fish Shellfish Immunol.">
        <title>Early steps in the European eel (Anguilla anguilla)-Vibrio vulnificus interaction in the gills: Role of the RtxA13 toxin.</title>
        <authorList>
            <person name="Callol A."/>
            <person name="Pajuelo D."/>
            <person name="Ebbesson L."/>
            <person name="Teles M."/>
            <person name="MacKenzie S."/>
            <person name="Amaro C."/>
        </authorList>
    </citation>
    <scope>NUCLEOTIDE SEQUENCE</scope>
</reference>
<sequence>MDIKGSVAISANRHVIKT</sequence>
<organism evidence="1">
    <name type="scientific">Anguilla anguilla</name>
    <name type="common">European freshwater eel</name>
    <name type="synonym">Muraena anguilla</name>
    <dbReference type="NCBI Taxonomy" id="7936"/>
    <lineage>
        <taxon>Eukaryota</taxon>
        <taxon>Metazoa</taxon>
        <taxon>Chordata</taxon>
        <taxon>Craniata</taxon>
        <taxon>Vertebrata</taxon>
        <taxon>Euteleostomi</taxon>
        <taxon>Actinopterygii</taxon>
        <taxon>Neopterygii</taxon>
        <taxon>Teleostei</taxon>
        <taxon>Anguilliformes</taxon>
        <taxon>Anguillidae</taxon>
        <taxon>Anguilla</taxon>
    </lineage>
</organism>